<organism evidence="10 11">
    <name type="scientific">Pyrus ussuriensis x Pyrus communis</name>
    <dbReference type="NCBI Taxonomy" id="2448454"/>
    <lineage>
        <taxon>Eukaryota</taxon>
        <taxon>Viridiplantae</taxon>
        <taxon>Streptophyta</taxon>
        <taxon>Embryophyta</taxon>
        <taxon>Tracheophyta</taxon>
        <taxon>Spermatophyta</taxon>
        <taxon>Magnoliopsida</taxon>
        <taxon>eudicotyledons</taxon>
        <taxon>Gunneridae</taxon>
        <taxon>Pentapetalae</taxon>
        <taxon>rosids</taxon>
        <taxon>fabids</taxon>
        <taxon>Rosales</taxon>
        <taxon>Rosaceae</taxon>
        <taxon>Amygdaloideae</taxon>
        <taxon>Maleae</taxon>
        <taxon>Pyrus</taxon>
    </lineage>
</organism>
<evidence type="ECO:0000259" key="9">
    <source>
        <dbReference type="PROSITE" id="PS50011"/>
    </source>
</evidence>
<dbReference type="GO" id="GO:0004674">
    <property type="term" value="F:protein serine/threonine kinase activity"/>
    <property type="evidence" value="ECO:0007669"/>
    <property type="project" value="UniProtKB-KW"/>
</dbReference>
<dbReference type="PANTHER" id="PTHR48005:SF44">
    <property type="entry name" value="MDIS1-INTERACTING RECEPTOR LIKE KINASE 2-LIKE ISOFORM X1"/>
    <property type="match status" value="1"/>
</dbReference>
<keyword evidence="4" id="KW-0547">Nucleotide-binding</keyword>
<evidence type="ECO:0000256" key="3">
    <source>
        <dbReference type="ARBA" id="ARBA00022679"/>
    </source>
</evidence>
<keyword evidence="2" id="KW-0723">Serine/threonine-protein kinase</keyword>
<comment type="caution">
    <text evidence="10">The sequence shown here is derived from an EMBL/GenBank/DDBJ whole genome shotgun (WGS) entry which is preliminary data.</text>
</comment>
<dbReference type="GO" id="GO:0004713">
    <property type="term" value="F:protein tyrosine kinase activity"/>
    <property type="evidence" value="ECO:0007669"/>
    <property type="project" value="InterPro"/>
</dbReference>
<dbReference type="Gene3D" id="1.10.510.10">
    <property type="entry name" value="Transferase(Phosphotransferase) domain 1"/>
    <property type="match status" value="1"/>
</dbReference>
<reference evidence="10 11" key="3">
    <citation type="submission" date="2019-11" db="EMBL/GenBank/DDBJ databases">
        <title>A de novo genome assembly of a pear dwarfing rootstock.</title>
        <authorList>
            <person name="Wang F."/>
            <person name="Wang J."/>
            <person name="Li S."/>
            <person name="Zhang Y."/>
            <person name="Fang M."/>
            <person name="Ma L."/>
            <person name="Zhao Y."/>
            <person name="Jiang S."/>
        </authorList>
    </citation>
    <scope>NUCLEOTIDE SEQUENCE [LARGE SCALE GENOMIC DNA]</scope>
    <source>
        <strain evidence="10">S2</strain>
        <tissue evidence="10">Leaf</tissue>
    </source>
</reference>
<dbReference type="EMBL" id="SMOL01000004">
    <property type="protein sequence ID" value="KAB2636395.1"/>
    <property type="molecule type" value="Genomic_DNA"/>
</dbReference>
<evidence type="ECO:0000256" key="5">
    <source>
        <dbReference type="ARBA" id="ARBA00022777"/>
    </source>
</evidence>
<dbReference type="InterPro" id="IPR001245">
    <property type="entry name" value="Ser-Thr/Tyr_kinase_cat_dom"/>
</dbReference>
<proteinExistence type="predicted"/>
<dbReference type="InterPro" id="IPR051420">
    <property type="entry name" value="Ser_Thr_Kinases_DiverseReg"/>
</dbReference>
<keyword evidence="10" id="KW-0675">Receptor</keyword>
<dbReference type="InterPro" id="IPR020635">
    <property type="entry name" value="Tyr_kinase_cat_dom"/>
</dbReference>
<keyword evidence="5 10" id="KW-0418">Kinase</keyword>
<dbReference type="PROSITE" id="PS50011">
    <property type="entry name" value="PROTEIN_KINASE_DOM"/>
    <property type="match status" value="1"/>
</dbReference>
<evidence type="ECO:0000313" key="10">
    <source>
        <dbReference type="EMBL" id="KAB2636395.1"/>
    </source>
</evidence>
<evidence type="ECO:0000256" key="1">
    <source>
        <dbReference type="ARBA" id="ARBA00012513"/>
    </source>
</evidence>
<dbReference type="InterPro" id="IPR011009">
    <property type="entry name" value="Kinase-like_dom_sf"/>
</dbReference>
<protein>
    <recommendedName>
        <fullName evidence="1">non-specific serine/threonine protein kinase</fullName>
        <ecNumber evidence="1">2.7.11.1</ecNumber>
    </recommendedName>
</protein>
<accession>A0A5N5I884</accession>
<evidence type="ECO:0000256" key="4">
    <source>
        <dbReference type="ARBA" id="ARBA00022741"/>
    </source>
</evidence>
<dbReference type="AlphaFoldDB" id="A0A5N5I884"/>
<dbReference type="PANTHER" id="PTHR48005">
    <property type="entry name" value="LEUCINE RICH REPEAT KINASE 2"/>
    <property type="match status" value="1"/>
</dbReference>
<feature type="domain" description="Protein kinase" evidence="9">
    <location>
        <begin position="1"/>
        <end position="214"/>
    </location>
</feature>
<dbReference type="InterPro" id="IPR000719">
    <property type="entry name" value="Prot_kinase_dom"/>
</dbReference>
<reference evidence="11" key="2">
    <citation type="submission" date="2019-10" db="EMBL/GenBank/DDBJ databases">
        <title>A de novo genome assembly of a pear dwarfing rootstock.</title>
        <authorList>
            <person name="Wang F."/>
            <person name="Wang J."/>
            <person name="Li S."/>
            <person name="Zhang Y."/>
            <person name="Fang M."/>
            <person name="Ma L."/>
            <person name="Zhao Y."/>
            <person name="Jiang S."/>
        </authorList>
    </citation>
    <scope>NUCLEOTIDE SEQUENCE [LARGE SCALE GENOMIC DNA]</scope>
</reference>
<evidence type="ECO:0000256" key="6">
    <source>
        <dbReference type="ARBA" id="ARBA00022840"/>
    </source>
</evidence>
<evidence type="ECO:0000256" key="8">
    <source>
        <dbReference type="ARBA" id="ARBA00048679"/>
    </source>
</evidence>
<evidence type="ECO:0000313" key="11">
    <source>
        <dbReference type="Proteomes" id="UP000327157"/>
    </source>
</evidence>
<dbReference type="EC" id="2.7.11.1" evidence="1"/>
<sequence length="214" mass="24548">MILQEEIKFTFGEVVKAVDDFHDKVCKAELKSGQVVAVKRLNTEDSNDIPAINLRSFKNEIRTLINIRYHNIIRLYGFCSRRGCIFLLYEYFEKGSMGKSLYGVEGVTELGWATRVKILKGLAHKLSYLHSDCSLSIVHQSSRLSHDNVGLLLKDVLDLDQQLEPPTDGLAKAVVLVMNWLVHVHILDLDLRCLLWHRNYQLKPCLAFLNHLVF</sequence>
<comment type="catalytic activity">
    <reaction evidence="7">
        <text>L-threonyl-[protein] + ATP = O-phospho-L-threonyl-[protein] + ADP + H(+)</text>
        <dbReference type="Rhea" id="RHEA:46608"/>
        <dbReference type="Rhea" id="RHEA-COMP:11060"/>
        <dbReference type="Rhea" id="RHEA-COMP:11605"/>
        <dbReference type="ChEBI" id="CHEBI:15378"/>
        <dbReference type="ChEBI" id="CHEBI:30013"/>
        <dbReference type="ChEBI" id="CHEBI:30616"/>
        <dbReference type="ChEBI" id="CHEBI:61977"/>
        <dbReference type="ChEBI" id="CHEBI:456216"/>
        <dbReference type="EC" id="2.7.11.1"/>
    </reaction>
</comment>
<dbReference type="GO" id="GO:0005524">
    <property type="term" value="F:ATP binding"/>
    <property type="evidence" value="ECO:0007669"/>
    <property type="project" value="UniProtKB-KW"/>
</dbReference>
<gene>
    <name evidence="10" type="ORF">D8674_026929</name>
</gene>
<dbReference type="SUPFAM" id="SSF56112">
    <property type="entry name" value="Protein kinase-like (PK-like)"/>
    <property type="match status" value="1"/>
</dbReference>
<dbReference type="Gene3D" id="3.30.200.20">
    <property type="entry name" value="Phosphorylase Kinase, domain 1"/>
    <property type="match status" value="1"/>
</dbReference>
<dbReference type="Pfam" id="PF07714">
    <property type="entry name" value="PK_Tyr_Ser-Thr"/>
    <property type="match status" value="1"/>
</dbReference>
<keyword evidence="3" id="KW-0808">Transferase</keyword>
<dbReference type="Proteomes" id="UP000327157">
    <property type="component" value="Chromosome 5"/>
</dbReference>
<comment type="catalytic activity">
    <reaction evidence="8">
        <text>L-seryl-[protein] + ATP = O-phospho-L-seryl-[protein] + ADP + H(+)</text>
        <dbReference type="Rhea" id="RHEA:17989"/>
        <dbReference type="Rhea" id="RHEA-COMP:9863"/>
        <dbReference type="Rhea" id="RHEA-COMP:11604"/>
        <dbReference type="ChEBI" id="CHEBI:15378"/>
        <dbReference type="ChEBI" id="CHEBI:29999"/>
        <dbReference type="ChEBI" id="CHEBI:30616"/>
        <dbReference type="ChEBI" id="CHEBI:83421"/>
        <dbReference type="ChEBI" id="CHEBI:456216"/>
        <dbReference type="EC" id="2.7.11.1"/>
    </reaction>
</comment>
<name>A0A5N5I884_9ROSA</name>
<keyword evidence="6" id="KW-0067">ATP-binding</keyword>
<evidence type="ECO:0000256" key="2">
    <source>
        <dbReference type="ARBA" id="ARBA00022527"/>
    </source>
</evidence>
<reference evidence="10 11" key="1">
    <citation type="submission" date="2019-09" db="EMBL/GenBank/DDBJ databases">
        <authorList>
            <person name="Ou C."/>
        </authorList>
    </citation>
    <scope>NUCLEOTIDE SEQUENCE [LARGE SCALE GENOMIC DNA]</scope>
    <source>
        <strain evidence="10">S2</strain>
        <tissue evidence="10">Leaf</tissue>
    </source>
</reference>
<keyword evidence="11" id="KW-1185">Reference proteome</keyword>
<evidence type="ECO:0000256" key="7">
    <source>
        <dbReference type="ARBA" id="ARBA00047899"/>
    </source>
</evidence>
<dbReference type="OrthoDB" id="1895577at2759"/>
<dbReference type="SMART" id="SM00219">
    <property type="entry name" value="TyrKc"/>
    <property type="match status" value="1"/>
</dbReference>